<evidence type="ECO:0000313" key="3">
    <source>
        <dbReference type="Proteomes" id="UP000554482"/>
    </source>
</evidence>
<proteinExistence type="predicted"/>
<feature type="compositionally biased region" description="Polar residues" evidence="1">
    <location>
        <begin position="48"/>
        <end position="64"/>
    </location>
</feature>
<name>A0A7J6X0H2_THATH</name>
<reference evidence="2 3" key="1">
    <citation type="submission" date="2020-06" db="EMBL/GenBank/DDBJ databases">
        <title>Transcriptomic and genomic resources for Thalictrum thalictroides and T. hernandezii: Facilitating candidate gene discovery in an emerging model plant lineage.</title>
        <authorList>
            <person name="Arias T."/>
            <person name="Riano-Pachon D.M."/>
            <person name="Di Stilio V.S."/>
        </authorList>
    </citation>
    <scope>NUCLEOTIDE SEQUENCE [LARGE SCALE GENOMIC DNA]</scope>
    <source>
        <strain evidence="3">cv. WT478/WT964</strain>
        <tissue evidence="2">Leaves</tissue>
    </source>
</reference>
<comment type="caution">
    <text evidence="2">The sequence shown here is derived from an EMBL/GenBank/DDBJ whole genome shotgun (WGS) entry which is preliminary data.</text>
</comment>
<gene>
    <name evidence="2" type="ORF">FRX31_008511</name>
</gene>
<keyword evidence="3" id="KW-1185">Reference proteome</keyword>
<organism evidence="2 3">
    <name type="scientific">Thalictrum thalictroides</name>
    <name type="common">Rue-anemone</name>
    <name type="synonym">Anemone thalictroides</name>
    <dbReference type="NCBI Taxonomy" id="46969"/>
    <lineage>
        <taxon>Eukaryota</taxon>
        <taxon>Viridiplantae</taxon>
        <taxon>Streptophyta</taxon>
        <taxon>Embryophyta</taxon>
        <taxon>Tracheophyta</taxon>
        <taxon>Spermatophyta</taxon>
        <taxon>Magnoliopsida</taxon>
        <taxon>Ranunculales</taxon>
        <taxon>Ranunculaceae</taxon>
        <taxon>Thalictroideae</taxon>
        <taxon>Thalictrum</taxon>
    </lineage>
</organism>
<evidence type="ECO:0000313" key="2">
    <source>
        <dbReference type="EMBL" id="KAF5201902.1"/>
    </source>
</evidence>
<feature type="compositionally biased region" description="Basic residues" evidence="1">
    <location>
        <begin position="38"/>
        <end position="47"/>
    </location>
</feature>
<feature type="region of interest" description="Disordered" evidence="1">
    <location>
        <begin position="35"/>
        <end position="64"/>
    </location>
</feature>
<accession>A0A7J6X0H2</accession>
<sequence>MEESDRGKKIMGSLNHSGCDLLNVKDVEETLSIDTKTKSRGRYRSTQRYRNSLVQRKGLQVSTH</sequence>
<dbReference type="EMBL" id="JABWDY010008813">
    <property type="protein sequence ID" value="KAF5201902.1"/>
    <property type="molecule type" value="Genomic_DNA"/>
</dbReference>
<dbReference type="AlphaFoldDB" id="A0A7J6X0H2"/>
<evidence type="ECO:0000256" key="1">
    <source>
        <dbReference type="SAM" id="MobiDB-lite"/>
    </source>
</evidence>
<protein>
    <submittedName>
        <fullName evidence="2">Uncharacterized protein</fullName>
    </submittedName>
</protein>
<dbReference type="Proteomes" id="UP000554482">
    <property type="component" value="Unassembled WGS sequence"/>
</dbReference>